<evidence type="ECO:0000313" key="1">
    <source>
        <dbReference type="EMBL" id="CAG8828960.1"/>
    </source>
</evidence>
<keyword evidence="2" id="KW-1185">Reference proteome</keyword>
<dbReference type="EMBL" id="CAJVPY010072324">
    <property type="protein sequence ID" value="CAG8828960.1"/>
    <property type="molecule type" value="Genomic_DNA"/>
</dbReference>
<accession>A0A9N9KHA7</accession>
<proteinExistence type="predicted"/>
<evidence type="ECO:0000313" key="2">
    <source>
        <dbReference type="Proteomes" id="UP000789405"/>
    </source>
</evidence>
<name>A0A9N9KHA7_9GLOM</name>
<organism evidence="1 2">
    <name type="scientific">Dentiscutata erythropus</name>
    <dbReference type="NCBI Taxonomy" id="1348616"/>
    <lineage>
        <taxon>Eukaryota</taxon>
        <taxon>Fungi</taxon>
        <taxon>Fungi incertae sedis</taxon>
        <taxon>Mucoromycota</taxon>
        <taxon>Glomeromycotina</taxon>
        <taxon>Glomeromycetes</taxon>
        <taxon>Diversisporales</taxon>
        <taxon>Gigasporaceae</taxon>
        <taxon>Dentiscutata</taxon>
    </lineage>
</organism>
<sequence length="47" mass="5478">VDKRISPNYSLISLGARHKSDIAFFQRERRVQFYGITRISESVLLIP</sequence>
<dbReference type="Proteomes" id="UP000789405">
    <property type="component" value="Unassembled WGS sequence"/>
</dbReference>
<dbReference type="AlphaFoldDB" id="A0A9N9KHA7"/>
<reference evidence="1" key="1">
    <citation type="submission" date="2021-06" db="EMBL/GenBank/DDBJ databases">
        <authorList>
            <person name="Kallberg Y."/>
            <person name="Tangrot J."/>
            <person name="Rosling A."/>
        </authorList>
    </citation>
    <scope>NUCLEOTIDE SEQUENCE</scope>
    <source>
        <strain evidence="1">MA453B</strain>
    </source>
</reference>
<protein>
    <submittedName>
        <fullName evidence="1">25563_t:CDS:1</fullName>
    </submittedName>
</protein>
<feature type="non-terminal residue" evidence="1">
    <location>
        <position position="47"/>
    </location>
</feature>
<feature type="non-terminal residue" evidence="1">
    <location>
        <position position="1"/>
    </location>
</feature>
<comment type="caution">
    <text evidence="1">The sequence shown here is derived from an EMBL/GenBank/DDBJ whole genome shotgun (WGS) entry which is preliminary data.</text>
</comment>
<gene>
    <name evidence="1" type="ORF">DERYTH_LOCUS28584</name>
</gene>